<keyword evidence="3" id="KW-1185">Reference proteome</keyword>
<gene>
    <name evidence="2" type="ORF">CJ205_00350</name>
</gene>
<comment type="caution">
    <text evidence="2">The sequence shown here is derived from an EMBL/GenBank/DDBJ whole genome shotgun (WGS) entry which is preliminary data.</text>
</comment>
<accession>A0A2N6SQ50</accession>
<evidence type="ECO:0000259" key="1">
    <source>
        <dbReference type="Pfam" id="PF08270"/>
    </source>
</evidence>
<dbReference type="EMBL" id="PNHE01000001">
    <property type="protein sequence ID" value="PMC59190.1"/>
    <property type="molecule type" value="Genomic_DNA"/>
</dbReference>
<sequence length="299" mass="34860">MFKIIYRTVSSSLLPDFIAEAPFDQIAQVYLDHFETQINVGSYRTLKLSLLINLMRFKQGFFAQMNDEGAKRFVETMSAERKKKLKNIIEKDLGVPYSISFVTQFLGPIANTCYFLSQKDILNIFEQLPDMIGPQTYLFHFFEKIESNFDLEIPNRTEIIDALHVASYHSFLEIGNKGIAYEPSFCFNQSVKTMYPKFYQMIQEGLATYVEMMPYKSENNSHIIDDLTMVLFVTWKGLMLRLGEKLRSIKVLIISRNSLQHAKMIKDYIALNFSHRIQTTVYTDAIIDIDKIEKWILIL</sequence>
<dbReference type="InterPro" id="IPR013236">
    <property type="entry name" value="Mga_PRD_dom"/>
</dbReference>
<protein>
    <recommendedName>
        <fullName evidence="1">M protein trans-acting positive regulator (MGA) PRD domain-containing protein</fullName>
    </recommendedName>
</protein>
<dbReference type="Proteomes" id="UP000235682">
    <property type="component" value="Unassembled WGS sequence"/>
</dbReference>
<evidence type="ECO:0000313" key="3">
    <source>
        <dbReference type="Proteomes" id="UP000235682"/>
    </source>
</evidence>
<proteinExistence type="predicted"/>
<reference evidence="2 3" key="1">
    <citation type="submission" date="2017-09" db="EMBL/GenBank/DDBJ databases">
        <title>Bacterial strain isolated from the female urinary microbiota.</title>
        <authorList>
            <person name="Thomas-White K."/>
            <person name="Kumar N."/>
            <person name="Forster S."/>
            <person name="Putonti C."/>
            <person name="Lawley T."/>
            <person name="Wolfe A.J."/>
        </authorList>
    </citation>
    <scope>NUCLEOTIDE SEQUENCE [LARGE SCALE GENOMIC DNA]</scope>
    <source>
        <strain evidence="2 3">UMB0852</strain>
    </source>
</reference>
<name>A0A2N6SQ50_9LACT</name>
<dbReference type="STRING" id="84521.SAMN04487994_100229"/>
<organism evidence="2 3">
    <name type="scientific">Dolosicoccus paucivorans</name>
    <dbReference type="NCBI Taxonomy" id="84521"/>
    <lineage>
        <taxon>Bacteria</taxon>
        <taxon>Bacillati</taxon>
        <taxon>Bacillota</taxon>
        <taxon>Bacilli</taxon>
        <taxon>Lactobacillales</taxon>
        <taxon>Aerococcaceae</taxon>
        <taxon>Dolosicoccus</taxon>
    </lineage>
</organism>
<dbReference type="Pfam" id="PF08270">
    <property type="entry name" value="PRD_Mga"/>
    <property type="match status" value="1"/>
</dbReference>
<feature type="domain" description="M protein trans-acting positive regulator (MGA) PRD" evidence="1">
    <location>
        <begin position="25"/>
        <end position="231"/>
    </location>
</feature>
<dbReference type="AlphaFoldDB" id="A0A2N6SQ50"/>
<evidence type="ECO:0000313" key="2">
    <source>
        <dbReference type="EMBL" id="PMC59190.1"/>
    </source>
</evidence>